<comment type="caution">
    <text evidence="4">The sequence shown here is derived from an EMBL/GenBank/DDBJ whole genome shotgun (WGS) entry which is preliminary data.</text>
</comment>
<dbReference type="PROSITE" id="PS51257">
    <property type="entry name" value="PROKAR_LIPOPROTEIN"/>
    <property type="match status" value="1"/>
</dbReference>
<dbReference type="PANTHER" id="PTHR30386">
    <property type="entry name" value="MEMBRANE FUSION SUBUNIT OF EMRAB-TOLC MULTIDRUG EFFLUX PUMP"/>
    <property type="match status" value="1"/>
</dbReference>
<dbReference type="Proteomes" id="UP001416858">
    <property type="component" value="Unassembled WGS sequence"/>
</dbReference>
<dbReference type="Gene3D" id="2.40.30.170">
    <property type="match status" value="1"/>
</dbReference>
<dbReference type="Pfam" id="PF25876">
    <property type="entry name" value="HH_MFP_RND"/>
    <property type="match status" value="1"/>
</dbReference>
<evidence type="ECO:0000313" key="4">
    <source>
        <dbReference type="EMBL" id="GAA5510098.1"/>
    </source>
</evidence>
<reference evidence="4 5" key="1">
    <citation type="submission" date="2024-02" db="EMBL/GenBank/DDBJ databases">
        <title>Rhodopirellula caenicola NBRC 110016.</title>
        <authorList>
            <person name="Ichikawa N."/>
            <person name="Katano-Makiyama Y."/>
            <person name="Hidaka K."/>
        </authorList>
    </citation>
    <scope>NUCLEOTIDE SEQUENCE [LARGE SCALE GENOMIC DNA]</scope>
    <source>
        <strain evidence="4 5">NBRC 110016</strain>
    </source>
</reference>
<gene>
    <name evidence="4" type="ORF">Rcae01_05604</name>
</gene>
<accession>A0ABP9W2G5</accession>
<dbReference type="RefSeq" id="WP_345687719.1">
    <property type="nucleotide sequence ID" value="NZ_BAABRO010000019.1"/>
</dbReference>
<keyword evidence="5" id="KW-1185">Reference proteome</keyword>
<name>A0ABP9W2G5_9BACT</name>
<evidence type="ECO:0000313" key="5">
    <source>
        <dbReference type="Proteomes" id="UP001416858"/>
    </source>
</evidence>
<dbReference type="InterPro" id="IPR058637">
    <property type="entry name" value="YknX-like_C"/>
</dbReference>
<dbReference type="Gene3D" id="2.40.50.100">
    <property type="match status" value="1"/>
</dbReference>
<evidence type="ECO:0000259" key="3">
    <source>
        <dbReference type="Pfam" id="PF25989"/>
    </source>
</evidence>
<feature type="coiled-coil region" evidence="1">
    <location>
        <begin position="120"/>
        <end position="228"/>
    </location>
</feature>
<evidence type="ECO:0000259" key="2">
    <source>
        <dbReference type="Pfam" id="PF25876"/>
    </source>
</evidence>
<proteinExistence type="predicted"/>
<feature type="domain" description="YknX-like C-terminal permuted SH3-like" evidence="3">
    <location>
        <begin position="490"/>
        <end position="560"/>
    </location>
</feature>
<protein>
    <recommendedName>
        <fullName evidence="6">Efflux pump membrane fusion protein</fullName>
    </recommendedName>
</protein>
<dbReference type="Pfam" id="PF25989">
    <property type="entry name" value="YknX_C"/>
    <property type="match status" value="1"/>
</dbReference>
<feature type="domain" description="Multidrug resistance protein MdtA-like alpha-helical hairpin" evidence="2">
    <location>
        <begin position="150"/>
        <end position="209"/>
    </location>
</feature>
<sequence>MHRKELMAAGRIRAGLLLSTCSCLLVLGCQKPQVEFAEKPAQPVTVMTLVNAAPPSSFMASGSVKSWKTEDLGFEVSGRLEWVLEPGLDVDGRIVDPDGKLIQPGTPLAQIETAQYDIAVESAEADVEVAERKKESIEIRVLEALPVEIKSAEADLKLAEVEFDRLRKLKAQQAASDSEYDQAENLVQTRKAALRSLEASEKQAHAELKSAESEVRRAKQLLRDAERDLKNTTLYGSYQGQIAEVMVVPGSVVTAGSPVLKLQMSNPIKVEVELSSQQSRQIRQRRNLPASFELPDGTMRHVNAFVYSIAPSADLTTRTFTMTLLLLNEKFRDTLPESISEDRVARSEDIWPLKLNRMMGTPAEVTLVEEKSIHHDDEGAFVYRVTNATLDGILPKILKVKRQRLIENDLRIPFLGNWVFRSVSFVDDDGGRQTLPQETIYVGELVDDSVSASGWDGESVVLDAGAQWMLRPGDLVMVDLSNDDVDSGFYVPIEAIYEESGETFLFVAQDGHAKKLAVQLTQAGNLDVGSLVEIQSPALTDGMQVIVNGVHYLRDGEAVRIVQSALAETPTGGARSHVSEANVNESESL</sequence>
<evidence type="ECO:0008006" key="6">
    <source>
        <dbReference type="Google" id="ProtNLM"/>
    </source>
</evidence>
<organism evidence="4 5">
    <name type="scientific">Novipirellula caenicola</name>
    <dbReference type="NCBI Taxonomy" id="1536901"/>
    <lineage>
        <taxon>Bacteria</taxon>
        <taxon>Pseudomonadati</taxon>
        <taxon>Planctomycetota</taxon>
        <taxon>Planctomycetia</taxon>
        <taxon>Pirellulales</taxon>
        <taxon>Pirellulaceae</taxon>
        <taxon>Novipirellula</taxon>
    </lineage>
</organism>
<dbReference type="InterPro" id="IPR058624">
    <property type="entry name" value="MdtA-like_HH"/>
</dbReference>
<keyword evidence="1" id="KW-0175">Coiled coil</keyword>
<dbReference type="InterPro" id="IPR050739">
    <property type="entry name" value="MFP"/>
</dbReference>
<dbReference type="SUPFAM" id="SSF111369">
    <property type="entry name" value="HlyD-like secretion proteins"/>
    <property type="match status" value="2"/>
</dbReference>
<dbReference type="EMBL" id="BAABRO010000019">
    <property type="protein sequence ID" value="GAA5510098.1"/>
    <property type="molecule type" value="Genomic_DNA"/>
</dbReference>
<dbReference type="PANTHER" id="PTHR30386:SF18">
    <property type="entry name" value="INNER MEMBRANE PROTEIN YIAV-RELATED"/>
    <property type="match status" value="1"/>
</dbReference>
<dbReference type="Gene3D" id="1.10.287.470">
    <property type="entry name" value="Helix hairpin bin"/>
    <property type="match status" value="1"/>
</dbReference>
<evidence type="ECO:0000256" key="1">
    <source>
        <dbReference type="SAM" id="Coils"/>
    </source>
</evidence>
<dbReference type="Gene3D" id="2.40.420.20">
    <property type="match status" value="1"/>
</dbReference>